<keyword evidence="4" id="KW-1185">Reference proteome</keyword>
<comment type="caution">
    <text evidence="3">The sequence shown here is derived from an EMBL/GenBank/DDBJ whole genome shotgun (WGS) entry which is preliminary data.</text>
</comment>
<organism evidence="3 4">
    <name type="scientific">Erwinia aeris</name>
    <dbReference type="NCBI Taxonomy" id="3239803"/>
    <lineage>
        <taxon>Bacteria</taxon>
        <taxon>Pseudomonadati</taxon>
        <taxon>Pseudomonadota</taxon>
        <taxon>Gammaproteobacteria</taxon>
        <taxon>Enterobacterales</taxon>
        <taxon>Erwiniaceae</taxon>
        <taxon>Erwinia</taxon>
    </lineage>
</organism>
<feature type="chain" id="PRO_5045847467" evidence="2">
    <location>
        <begin position="21"/>
        <end position="124"/>
    </location>
</feature>
<dbReference type="EMBL" id="JBGFFX010000003">
    <property type="protein sequence ID" value="MEY8770245.1"/>
    <property type="molecule type" value="Genomic_DNA"/>
</dbReference>
<protein>
    <submittedName>
        <fullName evidence="3">DUF1090 domain-containing protein</fullName>
    </submittedName>
</protein>
<gene>
    <name evidence="3" type="ORF">AB6T85_07375</name>
</gene>
<dbReference type="Pfam" id="PF06476">
    <property type="entry name" value="DUF1090"/>
    <property type="match status" value="1"/>
</dbReference>
<dbReference type="RefSeq" id="WP_148101255.1">
    <property type="nucleotide sequence ID" value="NZ_JBGFFX010000003.1"/>
</dbReference>
<accession>A0ABV4E5Q1</accession>
<evidence type="ECO:0000256" key="1">
    <source>
        <dbReference type="SAM" id="MobiDB-lite"/>
    </source>
</evidence>
<proteinExistence type="predicted"/>
<dbReference type="InterPro" id="IPR009468">
    <property type="entry name" value="DUF1090"/>
</dbReference>
<reference evidence="3 4" key="1">
    <citation type="submission" date="2024-07" db="EMBL/GenBank/DDBJ databases">
        <authorList>
            <person name="Hebao G."/>
        </authorList>
    </citation>
    <scope>NUCLEOTIDE SEQUENCE [LARGE SCALE GENOMIC DNA]</scope>
    <source>
        <strain evidence="3 4">ACCC 02193</strain>
    </source>
</reference>
<dbReference type="Proteomes" id="UP001565243">
    <property type="component" value="Unassembled WGS sequence"/>
</dbReference>
<evidence type="ECO:0000256" key="2">
    <source>
        <dbReference type="SAM" id="SignalP"/>
    </source>
</evidence>
<keyword evidence="2" id="KW-0732">Signal</keyword>
<sequence>MKYRTILGLSLLSLTTFAQAADSLCLQKEQDIQHEIDLARQHDNQRRVTGLERALTEARAGCTDDKLKASHQEKIDELQQKVEERQKELNQERADGDDKEKIAKRERKLAEAKRELKEVQAAPY</sequence>
<evidence type="ECO:0000313" key="4">
    <source>
        <dbReference type="Proteomes" id="UP001565243"/>
    </source>
</evidence>
<feature type="signal peptide" evidence="2">
    <location>
        <begin position="1"/>
        <end position="20"/>
    </location>
</feature>
<name>A0ABV4E5Q1_9GAMM</name>
<evidence type="ECO:0000313" key="3">
    <source>
        <dbReference type="EMBL" id="MEY8770245.1"/>
    </source>
</evidence>
<feature type="region of interest" description="Disordered" evidence="1">
    <location>
        <begin position="82"/>
        <end position="102"/>
    </location>
</feature>